<protein>
    <recommendedName>
        <fullName evidence="5">NAC domain-containing protein</fullName>
    </recommendedName>
</protein>
<dbReference type="AlphaFoldDB" id="A0AAD4P0E7"/>
<organism evidence="6 7">
    <name type="scientific">Perilla frutescens var. hirtella</name>
    <name type="common">Perilla citriodora</name>
    <name type="synonym">Perilla setoyensis</name>
    <dbReference type="NCBI Taxonomy" id="608512"/>
    <lineage>
        <taxon>Eukaryota</taxon>
        <taxon>Viridiplantae</taxon>
        <taxon>Streptophyta</taxon>
        <taxon>Embryophyta</taxon>
        <taxon>Tracheophyta</taxon>
        <taxon>Spermatophyta</taxon>
        <taxon>Magnoliopsida</taxon>
        <taxon>eudicotyledons</taxon>
        <taxon>Gunneridae</taxon>
        <taxon>Pentapetalae</taxon>
        <taxon>asterids</taxon>
        <taxon>lamiids</taxon>
        <taxon>Lamiales</taxon>
        <taxon>Lamiaceae</taxon>
        <taxon>Nepetoideae</taxon>
        <taxon>Elsholtzieae</taxon>
        <taxon>Perilla</taxon>
    </lineage>
</organism>
<evidence type="ECO:0000256" key="1">
    <source>
        <dbReference type="ARBA" id="ARBA00023015"/>
    </source>
</evidence>
<evidence type="ECO:0000256" key="4">
    <source>
        <dbReference type="ARBA" id="ARBA00023242"/>
    </source>
</evidence>
<dbReference type="PANTHER" id="PTHR31719">
    <property type="entry name" value="NAC TRANSCRIPTION FACTOR 56"/>
    <property type="match status" value="1"/>
</dbReference>
<keyword evidence="1" id="KW-0805">Transcription regulation</keyword>
<reference evidence="6 7" key="1">
    <citation type="journal article" date="2021" name="Nat. Commun.">
        <title>Incipient diploidization of the medicinal plant Perilla within 10,000 years.</title>
        <authorList>
            <person name="Zhang Y."/>
            <person name="Shen Q."/>
            <person name="Leng L."/>
            <person name="Zhang D."/>
            <person name="Chen S."/>
            <person name="Shi Y."/>
            <person name="Ning Z."/>
            <person name="Chen S."/>
        </authorList>
    </citation>
    <scope>NUCLEOTIDE SEQUENCE [LARGE SCALE GENOMIC DNA]</scope>
    <source>
        <strain evidence="7">cv. PC099</strain>
    </source>
</reference>
<feature type="domain" description="NAC" evidence="5">
    <location>
        <begin position="9"/>
        <end position="153"/>
    </location>
</feature>
<evidence type="ECO:0000313" key="6">
    <source>
        <dbReference type="EMBL" id="KAH6822353.1"/>
    </source>
</evidence>
<evidence type="ECO:0000256" key="2">
    <source>
        <dbReference type="ARBA" id="ARBA00023125"/>
    </source>
</evidence>
<dbReference type="GO" id="GO:0006355">
    <property type="term" value="P:regulation of DNA-templated transcription"/>
    <property type="evidence" value="ECO:0007669"/>
    <property type="project" value="InterPro"/>
</dbReference>
<evidence type="ECO:0000259" key="5">
    <source>
        <dbReference type="PROSITE" id="PS51005"/>
    </source>
</evidence>
<dbReference type="PANTHER" id="PTHR31719:SF179">
    <property type="entry name" value="OS08G0148400 PROTEIN"/>
    <property type="match status" value="1"/>
</dbReference>
<dbReference type="Pfam" id="PF02365">
    <property type="entry name" value="NAM"/>
    <property type="match status" value="1"/>
</dbReference>
<dbReference type="SUPFAM" id="SSF101941">
    <property type="entry name" value="NAC domain"/>
    <property type="match status" value="1"/>
</dbReference>
<gene>
    <name evidence="6" type="ORF">C2S53_003818</name>
</gene>
<keyword evidence="3" id="KW-0804">Transcription</keyword>
<dbReference type="PROSITE" id="PS51005">
    <property type="entry name" value="NAC"/>
    <property type="match status" value="1"/>
</dbReference>
<evidence type="ECO:0000256" key="3">
    <source>
        <dbReference type="ARBA" id="ARBA00023163"/>
    </source>
</evidence>
<keyword evidence="2" id="KW-0238">DNA-binding</keyword>
<comment type="caution">
    <text evidence="6">The sequence shown here is derived from an EMBL/GenBank/DDBJ whole genome shotgun (WGS) entry which is preliminary data.</text>
</comment>
<evidence type="ECO:0000313" key="7">
    <source>
        <dbReference type="Proteomes" id="UP001190926"/>
    </source>
</evidence>
<proteinExistence type="predicted"/>
<dbReference type="Proteomes" id="UP001190926">
    <property type="component" value="Unassembled WGS sequence"/>
</dbReference>
<dbReference type="InterPro" id="IPR003441">
    <property type="entry name" value="NAC-dom"/>
</dbReference>
<dbReference type="Gene3D" id="2.170.150.80">
    <property type="entry name" value="NAC domain"/>
    <property type="match status" value="1"/>
</dbReference>
<keyword evidence="4" id="KW-0539">Nucleus</keyword>
<dbReference type="InterPro" id="IPR036093">
    <property type="entry name" value="NAC_dom_sf"/>
</dbReference>
<dbReference type="EMBL" id="SDAM02001264">
    <property type="protein sequence ID" value="KAH6822353.1"/>
    <property type="molecule type" value="Genomic_DNA"/>
</dbReference>
<accession>A0AAD4P0E7</accession>
<dbReference type="GO" id="GO:0003677">
    <property type="term" value="F:DNA binding"/>
    <property type="evidence" value="ECO:0007669"/>
    <property type="project" value="UniProtKB-KW"/>
</dbReference>
<sequence>MESQQELNLPFGYKFNPTSVELLEDYLIPKLKGEKLPSPYVMDLHVYDYEPPQLPFNVFKHARENESYFFTEDLRKNTVEESQIRTTPNGYWKVYKDDVPIHRGNEVIGFKTNLLFHDLHGNQTKFKMIEYRCRFPAITNTAKSYIVCRVKLMRG</sequence>
<name>A0AAD4P0E7_PERFH</name>
<keyword evidence="7" id="KW-1185">Reference proteome</keyword>